<sequence>MDGIYDVSAQGNELPMELNKVADESVTFPMEISNDVHINSVLWTVVQSKTILAILKPDESPKMPNKYYKERLSVPPGSYSLQIHDLKQEDSGSYGVKIYTDASPIQKYFQLQVFPRLQEPDIEVLTKYPFVDGTCNLKLSCIVKDGGNLVRYSWKDCGGHSKSSAQSVLDLTLTARDNGLTCTCEVHNPVSQNSKTVTPWHLCKSTSAVNAGINSFAVCQGIFRSIISLFIMWFIFLNI</sequence>
<feature type="transmembrane region" description="Helical" evidence="5">
    <location>
        <begin position="213"/>
        <end position="237"/>
    </location>
</feature>
<dbReference type="Gene3D" id="2.60.40.10">
    <property type="entry name" value="Immunoglobulins"/>
    <property type="match status" value="2"/>
</dbReference>
<evidence type="ECO:0000256" key="3">
    <source>
        <dbReference type="ARBA" id="ARBA00023136"/>
    </source>
</evidence>
<evidence type="ECO:0000259" key="6">
    <source>
        <dbReference type="PROSITE" id="PS50835"/>
    </source>
</evidence>
<keyword evidence="5" id="KW-0812">Transmembrane</keyword>
<dbReference type="PANTHER" id="PTHR12080:SF18">
    <property type="entry name" value="SLAM FAMILY MEMBER 9"/>
    <property type="match status" value="1"/>
</dbReference>
<reference evidence="7" key="1">
    <citation type="journal article" date="2022" name="bioRxiv">
        <title>Sequencing and chromosome-scale assembly of the giantPleurodeles waltlgenome.</title>
        <authorList>
            <person name="Brown T."/>
            <person name="Elewa A."/>
            <person name="Iarovenko S."/>
            <person name="Subramanian E."/>
            <person name="Araus A.J."/>
            <person name="Petzold A."/>
            <person name="Susuki M."/>
            <person name="Suzuki K.-i.T."/>
            <person name="Hayashi T."/>
            <person name="Toyoda A."/>
            <person name="Oliveira C."/>
            <person name="Osipova E."/>
            <person name="Leigh N.D."/>
            <person name="Simon A."/>
            <person name="Yun M.H."/>
        </authorList>
    </citation>
    <scope>NUCLEOTIDE SEQUENCE</scope>
    <source>
        <strain evidence="7">20211129_DDA</strain>
        <tissue evidence="7">Liver</tissue>
    </source>
</reference>
<dbReference type="Pfam" id="PF07686">
    <property type="entry name" value="V-set"/>
    <property type="match status" value="1"/>
</dbReference>
<dbReference type="GO" id="GO:0042110">
    <property type="term" value="P:T cell activation"/>
    <property type="evidence" value="ECO:0007669"/>
    <property type="project" value="TreeGrafter"/>
</dbReference>
<dbReference type="PANTHER" id="PTHR12080">
    <property type="entry name" value="SIGNALING LYMPHOCYTIC ACTIVATION MOLECULE"/>
    <property type="match status" value="1"/>
</dbReference>
<organism evidence="7 8">
    <name type="scientific">Pleurodeles waltl</name>
    <name type="common">Iberian ribbed newt</name>
    <dbReference type="NCBI Taxonomy" id="8319"/>
    <lineage>
        <taxon>Eukaryota</taxon>
        <taxon>Metazoa</taxon>
        <taxon>Chordata</taxon>
        <taxon>Craniata</taxon>
        <taxon>Vertebrata</taxon>
        <taxon>Euteleostomi</taxon>
        <taxon>Amphibia</taxon>
        <taxon>Batrachia</taxon>
        <taxon>Caudata</taxon>
        <taxon>Salamandroidea</taxon>
        <taxon>Salamandridae</taxon>
        <taxon>Pleurodelinae</taxon>
        <taxon>Pleurodeles</taxon>
    </lineage>
</organism>
<accession>A0AAV7KPI0</accession>
<evidence type="ECO:0000256" key="4">
    <source>
        <dbReference type="ARBA" id="ARBA00023180"/>
    </source>
</evidence>
<evidence type="ECO:0000313" key="8">
    <source>
        <dbReference type="Proteomes" id="UP001066276"/>
    </source>
</evidence>
<dbReference type="Proteomes" id="UP001066276">
    <property type="component" value="Chromosome 12"/>
</dbReference>
<dbReference type="InterPro" id="IPR013106">
    <property type="entry name" value="Ig_V-set"/>
</dbReference>
<dbReference type="EMBL" id="JANPWB010000016">
    <property type="protein sequence ID" value="KAJ1081261.1"/>
    <property type="molecule type" value="Genomic_DNA"/>
</dbReference>
<evidence type="ECO:0000313" key="7">
    <source>
        <dbReference type="EMBL" id="KAJ1081261.1"/>
    </source>
</evidence>
<keyword evidence="5" id="KW-1133">Transmembrane helix</keyword>
<protein>
    <recommendedName>
        <fullName evidence="6">Ig-like domain-containing protein</fullName>
    </recommendedName>
</protein>
<evidence type="ECO:0000256" key="2">
    <source>
        <dbReference type="ARBA" id="ARBA00022729"/>
    </source>
</evidence>
<dbReference type="PROSITE" id="PS50835">
    <property type="entry name" value="IG_LIKE"/>
    <property type="match status" value="1"/>
</dbReference>
<evidence type="ECO:0000256" key="1">
    <source>
        <dbReference type="ARBA" id="ARBA00004370"/>
    </source>
</evidence>
<keyword evidence="3 5" id="KW-0472">Membrane</keyword>
<evidence type="ECO:0000256" key="5">
    <source>
        <dbReference type="SAM" id="Phobius"/>
    </source>
</evidence>
<dbReference type="GO" id="GO:0009897">
    <property type="term" value="C:external side of plasma membrane"/>
    <property type="evidence" value="ECO:0007669"/>
    <property type="project" value="TreeGrafter"/>
</dbReference>
<dbReference type="InterPro" id="IPR036179">
    <property type="entry name" value="Ig-like_dom_sf"/>
</dbReference>
<dbReference type="AlphaFoldDB" id="A0AAV7KPI0"/>
<dbReference type="SUPFAM" id="SSF48726">
    <property type="entry name" value="Immunoglobulin"/>
    <property type="match status" value="2"/>
</dbReference>
<gene>
    <name evidence="7" type="ORF">NDU88_001444</name>
</gene>
<proteinExistence type="predicted"/>
<name>A0AAV7KPI0_PLEWA</name>
<keyword evidence="2" id="KW-0732">Signal</keyword>
<dbReference type="InterPro" id="IPR013783">
    <property type="entry name" value="Ig-like_fold"/>
</dbReference>
<comment type="caution">
    <text evidence="7">The sequence shown here is derived from an EMBL/GenBank/DDBJ whole genome shotgun (WGS) entry which is preliminary data.</text>
</comment>
<keyword evidence="8" id="KW-1185">Reference proteome</keyword>
<keyword evidence="4" id="KW-0325">Glycoprotein</keyword>
<dbReference type="InterPro" id="IPR015631">
    <property type="entry name" value="CD2/SLAM_rcpt"/>
</dbReference>
<feature type="domain" description="Ig-like" evidence="6">
    <location>
        <begin position="120"/>
        <end position="198"/>
    </location>
</feature>
<dbReference type="InterPro" id="IPR007110">
    <property type="entry name" value="Ig-like_dom"/>
</dbReference>
<comment type="subcellular location">
    <subcellularLocation>
        <location evidence="1">Membrane</location>
    </subcellularLocation>
</comment>